<proteinExistence type="predicted"/>
<dbReference type="PANTHER" id="PTHR35043">
    <property type="entry name" value="TRANSCRIPTION FACTOR DOMAIN-CONTAINING PROTEIN"/>
    <property type="match status" value="1"/>
</dbReference>
<keyword evidence="4" id="KW-1185">Reference proteome</keyword>
<accession>A0A9P8W3K6</accession>
<keyword evidence="2" id="KW-0812">Transmembrane</keyword>
<evidence type="ECO:0000256" key="1">
    <source>
        <dbReference type="SAM" id="MobiDB-lite"/>
    </source>
</evidence>
<keyword evidence="2" id="KW-1133">Transmembrane helix</keyword>
<organism evidence="3 4">
    <name type="scientific">Thelonectria olida</name>
    <dbReference type="NCBI Taxonomy" id="1576542"/>
    <lineage>
        <taxon>Eukaryota</taxon>
        <taxon>Fungi</taxon>
        <taxon>Dikarya</taxon>
        <taxon>Ascomycota</taxon>
        <taxon>Pezizomycotina</taxon>
        <taxon>Sordariomycetes</taxon>
        <taxon>Hypocreomycetidae</taxon>
        <taxon>Hypocreales</taxon>
        <taxon>Nectriaceae</taxon>
        <taxon>Thelonectria</taxon>
    </lineage>
</organism>
<evidence type="ECO:0000313" key="4">
    <source>
        <dbReference type="Proteomes" id="UP000777438"/>
    </source>
</evidence>
<dbReference type="AlphaFoldDB" id="A0A9P8W3K6"/>
<dbReference type="PANTHER" id="PTHR35043:SF7">
    <property type="entry name" value="TRANSCRIPTION FACTOR DOMAIN-CONTAINING PROTEIN"/>
    <property type="match status" value="1"/>
</dbReference>
<comment type="caution">
    <text evidence="3">The sequence shown here is derived from an EMBL/GenBank/DDBJ whole genome shotgun (WGS) entry which is preliminary data.</text>
</comment>
<dbReference type="OrthoDB" id="3061561at2759"/>
<protein>
    <submittedName>
        <fullName evidence="3">Uncharacterized protein</fullName>
    </submittedName>
</protein>
<gene>
    <name evidence="3" type="ORF">B0T10DRAFT_461791</name>
</gene>
<evidence type="ECO:0000313" key="3">
    <source>
        <dbReference type="EMBL" id="KAH6886341.1"/>
    </source>
</evidence>
<feature type="transmembrane region" description="Helical" evidence="2">
    <location>
        <begin position="427"/>
        <end position="450"/>
    </location>
</feature>
<dbReference type="EMBL" id="JAGPYM010000016">
    <property type="protein sequence ID" value="KAH6886341.1"/>
    <property type="molecule type" value="Genomic_DNA"/>
</dbReference>
<feature type="transmembrane region" description="Helical" evidence="2">
    <location>
        <begin position="341"/>
        <end position="362"/>
    </location>
</feature>
<evidence type="ECO:0000256" key="2">
    <source>
        <dbReference type="SAM" id="Phobius"/>
    </source>
</evidence>
<name>A0A9P8W3K6_9HYPO</name>
<feature type="transmembrane region" description="Helical" evidence="2">
    <location>
        <begin position="374"/>
        <end position="392"/>
    </location>
</feature>
<reference evidence="3 4" key="1">
    <citation type="journal article" date="2021" name="Nat. Commun.">
        <title>Genetic determinants of endophytism in the Arabidopsis root mycobiome.</title>
        <authorList>
            <person name="Mesny F."/>
            <person name="Miyauchi S."/>
            <person name="Thiergart T."/>
            <person name="Pickel B."/>
            <person name="Atanasova L."/>
            <person name="Karlsson M."/>
            <person name="Huettel B."/>
            <person name="Barry K.W."/>
            <person name="Haridas S."/>
            <person name="Chen C."/>
            <person name="Bauer D."/>
            <person name="Andreopoulos W."/>
            <person name="Pangilinan J."/>
            <person name="LaButti K."/>
            <person name="Riley R."/>
            <person name="Lipzen A."/>
            <person name="Clum A."/>
            <person name="Drula E."/>
            <person name="Henrissat B."/>
            <person name="Kohler A."/>
            <person name="Grigoriev I.V."/>
            <person name="Martin F.M."/>
            <person name="Hacquard S."/>
        </authorList>
    </citation>
    <scope>NUCLEOTIDE SEQUENCE [LARGE SCALE GENOMIC DNA]</scope>
    <source>
        <strain evidence="3 4">MPI-CAGE-CH-0241</strain>
    </source>
</reference>
<feature type="region of interest" description="Disordered" evidence="1">
    <location>
        <begin position="112"/>
        <end position="131"/>
    </location>
</feature>
<dbReference type="Proteomes" id="UP000777438">
    <property type="component" value="Unassembled WGS sequence"/>
</dbReference>
<sequence length="472" mass="53075">MMIPNELEYNALLRRPLPLGQSVARRNLNFTRGLAVEDDSRSSWDILWSCVSTIFACTWAALHENVPARNESLFRAGVRKSFMCFVALMAPEITSWVAVQQLWLAKSTRDRCNSSQTNRDRQTKEPTSYRRAPALEHAGGNKLDPVNTQWSLAQCFCIIMGGVALQTEDDWTYIIEQRNAHTLIEAGFIRSSDFRDRDVEDRSKADSFAKAFTVVQSLWTLINIISRAAYDLPISPIELLAVSYVACGLITYACWWCKPKDMCTPITIMLRCARDDLPKELADITDARPQYWVHLRAVPLEENMWSLPKMLQQWGASTFGEETSRAPMGESAIGPRVRVEMMMDAFAFLAAGLFCGTHLAAWNFPFPTQTEQTAWRVFSLVSLSLAAFTYIHGQTPLVARLLAGKVSLPSWLKKLANSDLPFTRLELYVAALFELAYAFSRLGVFALTIASLRALPARSFVSVSSVSSIPHY</sequence>
<feature type="compositionally biased region" description="Basic and acidic residues" evidence="1">
    <location>
        <begin position="112"/>
        <end position="128"/>
    </location>
</feature>
<keyword evidence="2" id="KW-0472">Membrane</keyword>